<accession>C1BN36</accession>
<evidence type="ECO:0000313" key="2">
    <source>
        <dbReference type="EMBL" id="ACO10439.1"/>
    </source>
</evidence>
<gene>
    <name evidence="2" type="primary">LYPA3</name>
</gene>
<proteinExistence type="evidence at transcript level"/>
<feature type="signal peptide" evidence="1">
    <location>
        <begin position="1"/>
        <end position="18"/>
    </location>
</feature>
<dbReference type="Gene3D" id="3.40.50.1820">
    <property type="entry name" value="alpha/beta hydrolase"/>
    <property type="match status" value="2"/>
</dbReference>
<reference evidence="2" key="1">
    <citation type="submission" date="2009-03" db="EMBL/GenBank/DDBJ databases">
        <title>Caligus rogercresseyi ESTs and full-length cDNAs.</title>
        <authorList>
            <person name="Yasuike M."/>
            <person name="von Schalburg K."/>
            <person name="Cooper G."/>
            <person name="Leong J."/>
            <person name="Jones S.R.M."/>
            <person name="Koop B.F."/>
        </authorList>
    </citation>
    <scope>NUCLEOTIDE SEQUENCE</scope>
    <source>
        <tissue evidence="2">Whole tissue</tissue>
    </source>
</reference>
<organism evidence="2">
    <name type="scientific">Caligus rogercresseyi</name>
    <name type="common">Sea louse</name>
    <dbReference type="NCBI Taxonomy" id="217165"/>
    <lineage>
        <taxon>Eukaryota</taxon>
        <taxon>Metazoa</taxon>
        <taxon>Ecdysozoa</taxon>
        <taxon>Arthropoda</taxon>
        <taxon>Crustacea</taxon>
        <taxon>Multicrustacea</taxon>
        <taxon>Hexanauplia</taxon>
        <taxon>Copepoda</taxon>
        <taxon>Siphonostomatoida</taxon>
        <taxon>Caligidae</taxon>
        <taxon>Caligus</taxon>
    </lineage>
</organism>
<dbReference type="InterPro" id="IPR029058">
    <property type="entry name" value="AB_hydrolase_fold"/>
</dbReference>
<dbReference type="GO" id="GO:0008374">
    <property type="term" value="F:O-acyltransferase activity"/>
    <property type="evidence" value="ECO:0007669"/>
    <property type="project" value="InterPro"/>
</dbReference>
<evidence type="ECO:0000256" key="1">
    <source>
        <dbReference type="SAM" id="SignalP"/>
    </source>
</evidence>
<dbReference type="AlphaFoldDB" id="C1BN36"/>
<sequence length="413" mass="46822">MLHPRTLLTLLFLQGLAAKRLYPVVMIPGDGGSQVEARLNKTSVVHYICSKTSDWFPLWLNLELMVPEVIDCWADNIKLIYNSKTRTTRNNDGVEIRIPGFGNSSSVEYLDLSQRGFSVYFAELVKKLLPLGYERDVNIFGAPYDFRKAPNELGEFFKDYKALIERAYASNGDTRVIIVGHSMGCPMTLYFLNRQSQAWKDKYIRSFVTLAGVWAGTVRALKVFSMGDNLGSWILNSKSLMVEQRTSPSLAWLMPSSDYWSLNETLVSTGKINLTLADLKEFYYAFNELEAYEMWKDVRDINKGLKAPGVEVYCLHGNKVDTTEKLIYAPGYWPTGDPVLRTGDGDGTVNLRSLLACTKWAKEQSQPFHHHVFPRIDHIAILREPGPVNYTAEILKSLNAELEAEERIITLLP</sequence>
<dbReference type="InterPro" id="IPR003386">
    <property type="entry name" value="LACT/PDAT_acylTrfase"/>
</dbReference>
<name>C1BN36_CALRO</name>
<dbReference type="GO" id="GO:0006629">
    <property type="term" value="P:lipid metabolic process"/>
    <property type="evidence" value="ECO:0007669"/>
    <property type="project" value="InterPro"/>
</dbReference>
<dbReference type="SUPFAM" id="SSF53474">
    <property type="entry name" value="alpha/beta-Hydrolases"/>
    <property type="match status" value="1"/>
</dbReference>
<dbReference type="EMBL" id="BT076015">
    <property type="protein sequence ID" value="ACO10439.1"/>
    <property type="molecule type" value="mRNA"/>
</dbReference>
<protein>
    <submittedName>
        <fullName evidence="2">1-O-acylceramide synthase</fullName>
    </submittedName>
</protein>
<keyword evidence="1" id="KW-0732">Signal</keyword>
<dbReference type="PANTHER" id="PTHR11440">
    <property type="entry name" value="LECITHIN-CHOLESTEROL ACYLTRANSFERASE-RELATED"/>
    <property type="match status" value="1"/>
</dbReference>
<dbReference type="Pfam" id="PF02450">
    <property type="entry name" value="LCAT"/>
    <property type="match status" value="1"/>
</dbReference>
<feature type="chain" id="PRO_5002907588" evidence="1">
    <location>
        <begin position="19"/>
        <end position="413"/>
    </location>
</feature>